<dbReference type="EMBL" id="JAOCDG010000046">
    <property type="protein sequence ID" value="MDH0690237.1"/>
    <property type="molecule type" value="Genomic_DNA"/>
</dbReference>
<dbReference type="Gene3D" id="1.20.120.160">
    <property type="entry name" value="HPT domain"/>
    <property type="match status" value="1"/>
</dbReference>
<evidence type="ECO:0000256" key="2">
    <source>
        <dbReference type="ARBA" id="ARBA00004533"/>
    </source>
</evidence>
<dbReference type="SMART" id="SM00267">
    <property type="entry name" value="GGDEF"/>
    <property type="match status" value="1"/>
</dbReference>
<dbReference type="InterPro" id="IPR008207">
    <property type="entry name" value="Sig_transdc_His_kin_Hpt_dom"/>
</dbReference>
<dbReference type="PROSITE" id="PS50110">
    <property type="entry name" value="RESPONSE_REGULATORY"/>
    <property type="match status" value="2"/>
</dbReference>
<sequence>MDERARLALQEQLTQLEQQFGERLQADLAELATLARDLQQTRATGSRRQLMLSVRERLHRLAGAAGTFGFASLGDNARQLEQRADRWLDSAKPGSRAADAFAAALLQLASETPGQEREGAAALPVHHEEPAPGCRIYLMKRDPIAATSMAVTLRNFGYMVSQWHDFAALEQALANELPDALIVGIEHESEFDALAALQQSLEQPLPLLVIHDRNDFTSQLAAVRAGAQGFFVRPLDITQLENSLERCLDRQQGEPFRVLIVDDDAELAARYSLVLRNAQMQVQTLTEPTRVLDAMRSFNPEVVLLDVNMPECSGPELAQMIRLHDEWLRVTIIYLSAETDTHRQMAALLKAGDDFITKPISDSALVAGVYSHAQRARSLSTALARDSLTGLLKHADIKEQLALEVQRSSRSGKPASVVMLDLDHFKQVNDTYGHAAGDNVIRALANLLRQRLRRIDSLGRYGGEEFVAVLPECSALQARRIFDEIRVRFAALTFNAGDHQEFRVTFSAGICETDEHSAASVLLERADQALYLAKHQGRNQVQVAER</sequence>
<accession>A0A4V3RD61</accession>
<comment type="caution">
    <text evidence="12">The sequence shown here is derived from an EMBL/GenBank/DDBJ whole genome shotgun (WGS) entry which is preliminary data.</text>
</comment>
<dbReference type="SMART" id="SM00448">
    <property type="entry name" value="REC"/>
    <property type="match status" value="2"/>
</dbReference>
<evidence type="ECO:0000313" key="14">
    <source>
        <dbReference type="Proteomes" id="UP001161139"/>
    </source>
</evidence>
<keyword evidence="12" id="KW-0548">Nucleotidyltransferase</keyword>
<dbReference type="Pfam" id="PF01627">
    <property type="entry name" value="Hpt"/>
    <property type="match status" value="1"/>
</dbReference>
<keyword evidence="4" id="KW-0902">Two-component regulatory system</keyword>
<dbReference type="InterPro" id="IPR050469">
    <property type="entry name" value="Diguanylate_Cyclase"/>
</dbReference>
<dbReference type="Gene3D" id="3.40.50.2300">
    <property type="match status" value="2"/>
</dbReference>
<evidence type="ECO:0000313" key="11">
    <source>
        <dbReference type="EMBL" id="MDH0146782.1"/>
    </source>
</evidence>
<dbReference type="Proteomes" id="UP001161139">
    <property type="component" value="Unassembled WGS sequence"/>
</dbReference>
<evidence type="ECO:0000259" key="9">
    <source>
        <dbReference type="PROSITE" id="PS50887"/>
    </source>
</evidence>
<evidence type="ECO:0000256" key="7">
    <source>
        <dbReference type="PROSITE-ProRule" id="PRU00169"/>
    </source>
</evidence>
<dbReference type="GO" id="GO:1902201">
    <property type="term" value="P:negative regulation of bacterial-type flagellum-dependent cell motility"/>
    <property type="evidence" value="ECO:0007669"/>
    <property type="project" value="TreeGrafter"/>
</dbReference>
<dbReference type="PROSITE" id="PS50887">
    <property type="entry name" value="GGDEF"/>
    <property type="match status" value="1"/>
</dbReference>
<dbReference type="CDD" id="cd01949">
    <property type="entry name" value="GGDEF"/>
    <property type="match status" value="1"/>
</dbReference>
<comment type="catalytic activity">
    <reaction evidence="5">
        <text>2 GTP = 3',3'-c-di-GMP + 2 diphosphate</text>
        <dbReference type="Rhea" id="RHEA:24898"/>
        <dbReference type="ChEBI" id="CHEBI:33019"/>
        <dbReference type="ChEBI" id="CHEBI:37565"/>
        <dbReference type="ChEBI" id="CHEBI:58805"/>
        <dbReference type="EC" id="2.7.7.65"/>
    </reaction>
</comment>
<keyword evidence="12" id="KW-0808">Transferase</keyword>
<proteinExistence type="predicted"/>
<dbReference type="GO" id="GO:0043709">
    <property type="term" value="P:cell adhesion involved in single-species biofilm formation"/>
    <property type="evidence" value="ECO:0007669"/>
    <property type="project" value="TreeGrafter"/>
</dbReference>
<dbReference type="GO" id="GO:0005886">
    <property type="term" value="C:plasma membrane"/>
    <property type="evidence" value="ECO:0007669"/>
    <property type="project" value="UniProtKB-SubCell"/>
</dbReference>
<dbReference type="RefSeq" id="WP_014595341.1">
    <property type="nucleotide sequence ID" value="NZ_BCAJ01000001.1"/>
</dbReference>
<dbReference type="Proteomes" id="UP001158076">
    <property type="component" value="Unassembled WGS sequence"/>
</dbReference>
<evidence type="ECO:0000259" key="8">
    <source>
        <dbReference type="PROSITE" id="PS50110"/>
    </source>
</evidence>
<dbReference type="Pfam" id="PF00072">
    <property type="entry name" value="Response_reg"/>
    <property type="match status" value="1"/>
</dbReference>
<dbReference type="Gene3D" id="3.30.70.270">
    <property type="match status" value="1"/>
</dbReference>
<dbReference type="SUPFAM" id="SSF47226">
    <property type="entry name" value="Histidine-containing phosphotransfer domain, HPT domain"/>
    <property type="match status" value="1"/>
</dbReference>
<comment type="caution">
    <text evidence="7">Lacks conserved residue(s) required for the propagation of feature annotation.</text>
</comment>
<feature type="domain" description="HPt" evidence="10">
    <location>
        <begin position="16"/>
        <end position="123"/>
    </location>
</feature>
<dbReference type="InterPro" id="IPR001789">
    <property type="entry name" value="Sig_transdc_resp-reg_receiver"/>
</dbReference>
<evidence type="ECO:0000256" key="5">
    <source>
        <dbReference type="ARBA" id="ARBA00034247"/>
    </source>
</evidence>
<dbReference type="InterPro" id="IPR036641">
    <property type="entry name" value="HPT_dom_sf"/>
</dbReference>
<dbReference type="PANTHER" id="PTHR45138">
    <property type="entry name" value="REGULATORY COMPONENTS OF SENSORY TRANSDUCTION SYSTEM"/>
    <property type="match status" value="1"/>
</dbReference>
<organism evidence="12 14">
    <name type="scientific">Stutzerimonas stutzeri</name>
    <name type="common">Pseudomonas stutzeri</name>
    <dbReference type="NCBI Taxonomy" id="316"/>
    <lineage>
        <taxon>Bacteria</taxon>
        <taxon>Pseudomonadati</taxon>
        <taxon>Pseudomonadota</taxon>
        <taxon>Gammaproteobacteria</taxon>
        <taxon>Pseudomonadales</taxon>
        <taxon>Pseudomonadaceae</taxon>
        <taxon>Stutzerimonas</taxon>
    </lineage>
</organism>
<gene>
    <name evidence="13" type="ORF">N5C32_03105</name>
    <name evidence="12" type="ORF">N5D09_19255</name>
    <name evidence="11" type="ORF">N7335_10310</name>
</gene>
<dbReference type="AlphaFoldDB" id="A0A4V3RD61"/>
<dbReference type="Pfam" id="PF00990">
    <property type="entry name" value="GGDEF"/>
    <property type="match status" value="1"/>
</dbReference>
<evidence type="ECO:0000313" key="13">
    <source>
        <dbReference type="EMBL" id="MDH1235022.1"/>
    </source>
</evidence>
<dbReference type="PROSITE" id="PS50894">
    <property type="entry name" value="HPT"/>
    <property type="match status" value="1"/>
</dbReference>
<feature type="modified residue" description="Phosphohistidine" evidence="6">
    <location>
        <position position="59"/>
    </location>
</feature>
<comment type="subcellular location">
    <subcellularLocation>
        <location evidence="2">Cell inner membrane</location>
    </subcellularLocation>
</comment>
<dbReference type="FunFam" id="3.30.70.270:FF:000001">
    <property type="entry name" value="Diguanylate cyclase domain protein"/>
    <property type="match status" value="1"/>
</dbReference>
<dbReference type="GO" id="GO:0004672">
    <property type="term" value="F:protein kinase activity"/>
    <property type="evidence" value="ECO:0007669"/>
    <property type="project" value="UniProtKB-ARBA"/>
</dbReference>
<comment type="cofactor">
    <cofactor evidence="1">
        <name>Mg(2+)</name>
        <dbReference type="ChEBI" id="CHEBI:18420"/>
    </cofactor>
</comment>
<dbReference type="NCBIfam" id="TIGR00254">
    <property type="entry name" value="GGDEF"/>
    <property type="match status" value="1"/>
</dbReference>
<feature type="modified residue" description="4-aspartylphosphate" evidence="7">
    <location>
        <position position="306"/>
    </location>
</feature>
<dbReference type="EC" id="2.7.7.65" evidence="3"/>
<dbReference type="EMBL" id="JAODZE010000010">
    <property type="protein sequence ID" value="MDH0146782.1"/>
    <property type="molecule type" value="Genomic_DNA"/>
</dbReference>
<evidence type="ECO:0000256" key="1">
    <source>
        <dbReference type="ARBA" id="ARBA00001946"/>
    </source>
</evidence>
<feature type="domain" description="Response regulatory" evidence="8">
    <location>
        <begin position="257"/>
        <end position="373"/>
    </location>
</feature>
<dbReference type="CDD" id="cd00156">
    <property type="entry name" value="REC"/>
    <property type="match status" value="1"/>
</dbReference>
<dbReference type="InterPro" id="IPR011006">
    <property type="entry name" value="CheY-like_superfamily"/>
</dbReference>
<dbReference type="SUPFAM" id="SSF52172">
    <property type="entry name" value="CheY-like"/>
    <property type="match status" value="2"/>
</dbReference>
<dbReference type="GO" id="GO:0052621">
    <property type="term" value="F:diguanylate cyclase activity"/>
    <property type="evidence" value="ECO:0007669"/>
    <property type="project" value="UniProtKB-EC"/>
</dbReference>
<evidence type="ECO:0000313" key="12">
    <source>
        <dbReference type="EMBL" id="MDH0690237.1"/>
    </source>
</evidence>
<feature type="domain" description="GGDEF" evidence="9">
    <location>
        <begin position="413"/>
        <end position="546"/>
    </location>
</feature>
<dbReference type="EMBL" id="JAOCAE010000002">
    <property type="protein sequence ID" value="MDH1235022.1"/>
    <property type="molecule type" value="Genomic_DNA"/>
</dbReference>
<evidence type="ECO:0000256" key="4">
    <source>
        <dbReference type="ARBA" id="ARBA00023012"/>
    </source>
</evidence>
<keyword evidence="7" id="KW-0597">Phosphoprotein</keyword>
<dbReference type="GO" id="GO:0000160">
    <property type="term" value="P:phosphorelay signal transduction system"/>
    <property type="evidence" value="ECO:0007669"/>
    <property type="project" value="UniProtKB-KW"/>
</dbReference>
<dbReference type="InterPro" id="IPR000160">
    <property type="entry name" value="GGDEF_dom"/>
</dbReference>
<dbReference type="PANTHER" id="PTHR45138:SF9">
    <property type="entry name" value="DIGUANYLATE CYCLASE DGCM-RELATED"/>
    <property type="match status" value="1"/>
</dbReference>
<dbReference type="InterPro" id="IPR043128">
    <property type="entry name" value="Rev_trsase/Diguanyl_cyclase"/>
</dbReference>
<reference evidence="12" key="1">
    <citation type="submission" date="2022-09" db="EMBL/GenBank/DDBJ databases">
        <title>Intensive care unit water sources are persistently colonized with multi-drug resistant bacteria and are the site of extensive horizontal gene transfer of antibiotic resistance genes.</title>
        <authorList>
            <person name="Diorio-Toth L."/>
        </authorList>
    </citation>
    <scope>NUCLEOTIDE SEQUENCE</scope>
    <source>
        <strain evidence="12">GD03864</strain>
        <strain evidence="13">GD03947</strain>
        <strain evidence="11">GD04147</strain>
    </source>
</reference>
<feature type="domain" description="Response regulatory" evidence="8">
    <location>
        <begin position="135"/>
        <end position="248"/>
    </location>
</feature>
<evidence type="ECO:0000256" key="3">
    <source>
        <dbReference type="ARBA" id="ARBA00012528"/>
    </source>
</evidence>
<dbReference type="SUPFAM" id="SSF55073">
    <property type="entry name" value="Nucleotide cyclase"/>
    <property type="match status" value="1"/>
</dbReference>
<dbReference type="Proteomes" id="UP001158500">
    <property type="component" value="Unassembled WGS sequence"/>
</dbReference>
<protein>
    <recommendedName>
        <fullName evidence="3">diguanylate cyclase</fullName>
        <ecNumber evidence="3">2.7.7.65</ecNumber>
    </recommendedName>
</protein>
<evidence type="ECO:0000259" key="10">
    <source>
        <dbReference type="PROSITE" id="PS50894"/>
    </source>
</evidence>
<dbReference type="InterPro" id="IPR029787">
    <property type="entry name" value="Nucleotide_cyclase"/>
</dbReference>
<name>A0A4V3RD61_STUST</name>
<evidence type="ECO:0000256" key="6">
    <source>
        <dbReference type="PROSITE-ProRule" id="PRU00110"/>
    </source>
</evidence>